<dbReference type="GO" id="GO:0016887">
    <property type="term" value="F:ATP hydrolysis activity"/>
    <property type="evidence" value="ECO:0007669"/>
    <property type="project" value="InterPro"/>
</dbReference>
<protein>
    <recommendedName>
        <fullName evidence="2">ORC1/DEAH AAA+ ATPase domain-containing protein</fullName>
    </recommendedName>
</protein>
<evidence type="ECO:0000256" key="1">
    <source>
        <dbReference type="SAM" id="MobiDB-lite"/>
    </source>
</evidence>
<feature type="domain" description="ORC1/DEAH AAA+ ATPase" evidence="2">
    <location>
        <begin position="139"/>
        <end position="282"/>
    </location>
</feature>
<dbReference type="InterPro" id="IPR049945">
    <property type="entry name" value="AAA_22"/>
</dbReference>
<dbReference type="InterPro" id="IPR027417">
    <property type="entry name" value="P-loop_NTPase"/>
</dbReference>
<dbReference type="SUPFAM" id="SSF52540">
    <property type="entry name" value="P-loop containing nucleoside triphosphate hydrolases"/>
    <property type="match status" value="1"/>
</dbReference>
<organism evidence="3 4">
    <name type="scientific">Pelagerythrobacter marensis</name>
    <dbReference type="NCBI Taxonomy" id="543877"/>
    <lineage>
        <taxon>Bacteria</taxon>
        <taxon>Pseudomonadati</taxon>
        <taxon>Pseudomonadota</taxon>
        <taxon>Alphaproteobacteria</taxon>
        <taxon>Sphingomonadales</taxon>
        <taxon>Erythrobacteraceae</taxon>
        <taxon>Pelagerythrobacter</taxon>
    </lineage>
</organism>
<proteinExistence type="predicted"/>
<accession>A0A0G3XA96</accession>
<dbReference type="AlphaFoldDB" id="A0A0G3XA96"/>
<gene>
    <name evidence="3" type="ORF">AM2010_1451</name>
</gene>
<name>A0A0G3XA96_9SPHN</name>
<dbReference type="Gene3D" id="3.40.50.300">
    <property type="entry name" value="P-loop containing nucleotide triphosphate hydrolases"/>
    <property type="match status" value="1"/>
</dbReference>
<feature type="region of interest" description="Disordered" evidence="1">
    <location>
        <begin position="111"/>
        <end position="132"/>
    </location>
</feature>
<reference evidence="3 4" key="1">
    <citation type="submission" date="2015-06" db="EMBL/GenBank/DDBJ databases">
        <authorList>
            <person name="Kim K.M."/>
        </authorList>
    </citation>
    <scope>NUCLEOTIDE SEQUENCE [LARGE SCALE GENOMIC DNA]</scope>
    <source>
        <strain evidence="3 4">KCTC 22370</strain>
    </source>
</reference>
<dbReference type="EMBL" id="CP011805">
    <property type="protein sequence ID" value="AKM07521.1"/>
    <property type="molecule type" value="Genomic_DNA"/>
</dbReference>
<evidence type="ECO:0000259" key="2">
    <source>
        <dbReference type="Pfam" id="PF13401"/>
    </source>
</evidence>
<dbReference type="OrthoDB" id="5288220at2"/>
<dbReference type="PATRIC" id="fig|543877.4.peg.1476"/>
<evidence type="ECO:0000313" key="4">
    <source>
        <dbReference type="Proteomes" id="UP000037643"/>
    </source>
</evidence>
<feature type="compositionally biased region" description="Basic and acidic residues" evidence="1">
    <location>
        <begin position="111"/>
        <end position="124"/>
    </location>
</feature>
<sequence>MPDDDPDLLTLPEYAENAFINRLPPIRSLAEIQRSFDCPPIHTELDRRRGSEARMHACLRLLHYSQPTVQSRDVGLKIDMIMRQGYVGRNPGSSDWLRFAHACAVEEEREAKKHKEKVGRREPSSDGVLEQLSPTRDTSMSFMMVGPPGTGKTHSCTTSLSYYPQVIFHTEPVQVAQITWLRIECPPDGSLVSLCRFFFAAVDKALRHAGFESDLHKRYRTKPLAVLLTGMARVANLHAIGLLVIDEVQHVGVNRKDGNALLNFLVTLRNSIGISMLMIGTMTALPIVQRTFRDARRGDGFGSVVFERMPGADSSPPPGSAIAVADDEHGAPAPIYGPAFEGFVKRMWRWQYTNTHTELSVGVLNALYSETQGVTDLVVKLFILCQMRLMMITSARPDTQEIITAKLIHEVAASSFNTVKPFIDALRNNDSKALAKFEDLMGSGDWFMKQVQGLGFAEQEPLHDVDHGAMHLPPMVTKDGIDVTVVDQLLEGLGIAVKEREMIVARHRRLIENGDLAGLVSAVQKDRSALSATDRLRKGKLKEKPPSDKDDLRARLKDVEEASAIAGAISAVSLEESLE</sequence>
<dbReference type="KEGG" id="amx:AM2010_1451"/>
<dbReference type="Proteomes" id="UP000037643">
    <property type="component" value="Chromosome"/>
</dbReference>
<evidence type="ECO:0000313" key="3">
    <source>
        <dbReference type="EMBL" id="AKM07521.1"/>
    </source>
</evidence>
<keyword evidence="4" id="KW-1185">Reference proteome</keyword>
<dbReference type="Pfam" id="PF13401">
    <property type="entry name" value="AAA_22"/>
    <property type="match status" value="1"/>
</dbReference>
<dbReference type="RefSeq" id="WP_047806516.1">
    <property type="nucleotide sequence ID" value="NZ_CP011805.1"/>
</dbReference>
<dbReference type="STRING" id="543877.AM2010_1451"/>